<evidence type="ECO:0000313" key="2">
    <source>
        <dbReference type="Proteomes" id="UP001284601"/>
    </source>
</evidence>
<evidence type="ECO:0000313" key="1">
    <source>
        <dbReference type="EMBL" id="MDW5592696.1"/>
    </source>
</evidence>
<comment type="caution">
    <text evidence="1">The sequence shown here is derived from an EMBL/GenBank/DDBJ whole genome shotgun (WGS) entry which is preliminary data.</text>
</comment>
<accession>A0ABU4HHA3</accession>
<reference evidence="1 2" key="2">
    <citation type="submission" date="2023-10" db="EMBL/GenBank/DDBJ databases">
        <authorList>
            <person name="Han X.F."/>
        </authorList>
    </citation>
    <scope>NUCLEOTIDE SEQUENCE [LARGE SCALE GENOMIC DNA]</scope>
    <source>
        <strain evidence="1 2">KCTC 39840</strain>
    </source>
</reference>
<gene>
    <name evidence="1" type="ORF">R7226_00005</name>
</gene>
<reference evidence="2" key="1">
    <citation type="submission" date="2023-07" db="EMBL/GenBank/DDBJ databases">
        <title>Conexibacter stalactiti sp. nov., isolated from stalactites in a lava cave and emended description of the genus Conexibacter.</title>
        <authorList>
            <person name="Lee S.D."/>
        </authorList>
    </citation>
    <scope>NUCLEOTIDE SEQUENCE [LARGE SCALE GENOMIC DNA]</scope>
    <source>
        <strain evidence="2">KCTC 39840</strain>
    </source>
</reference>
<sequence>MTDLGTYSFLPWLRHGIANTVTAADFDRSVRARATVGVELQLTGEPVRGSTTLRQTVRRDVQIFGPGDVVGLDARAIVRVEPRNLVTAYEPNYMPHVEFYDEDLPWRYTPAAPDGSRMRLRPWIALVVLADGEFQERAVQGAPLSAIAVLDPSALPPAGDLWAWAHVHVNRDLARSAREMRSTDMAAVLPRLRSALASNPDLACSRIVCPRRLSANVGYEAFVVPVFESGRLAGLGLDPALAPYATASAWEEYRGRPVPELLPVYHRWRFRTGELQDFESLVRLLQPKPIDPRVGVRPLDVQRPGSGLPGILSPRLGGILQLGGALRIPDESLSADEVARRRAFDVWATSEGRPPHPFQQAMADAINLADDYAHVPVPDANAAAGIGEQPDDPVVTMPLYGRWHALQQRLLRERDGTPVRPDDNWVADLNLDPRHRVAAGFGTRIVQENQESYMDAAWRQVGDVLAANAAIRRAQLAKLAAGGLYRRHLVTLGAADPGRAFALTAPLHARVLDSGATVRHRRGASFLPPVMTAAPLRRALRPRG</sequence>
<keyword evidence="2" id="KW-1185">Reference proteome</keyword>
<name>A0ABU4HHA3_9ACTN</name>
<dbReference type="EMBL" id="JAWSTH010000001">
    <property type="protein sequence ID" value="MDW5592696.1"/>
    <property type="molecule type" value="Genomic_DNA"/>
</dbReference>
<protein>
    <submittedName>
        <fullName evidence="1">Uncharacterized protein</fullName>
    </submittedName>
</protein>
<feature type="non-terminal residue" evidence="1">
    <location>
        <position position="544"/>
    </location>
</feature>
<organism evidence="1 2">
    <name type="scientific">Conexibacter stalactiti</name>
    <dbReference type="NCBI Taxonomy" id="1940611"/>
    <lineage>
        <taxon>Bacteria</taxon>
        <taxon>Bacillati</taxon>
        <taxon>Actinomycetota</taxon>
        <taxon>Thermoleophilia</taxon>
        <taxon>Solirubrobacterales</taxon>
        <taxon>Conexibacteraceae</taxon>
        <taxon>Conexibacter</taxon>
    </lineage>
</organism>
<dbReference type="Proteomes" id="UP001284601">
    <property type="component" value="Unassembled WGS sequence"/>
</dbReference>
<proteinExistence type="predicted"/>